<evidence type="ECO:0000313" key="7">
    <source>
        <dbReference type="Proteomes" id="UP000287101"/>
    </source>
</evidence>
<dbReference type="AlphaFoldDB" id="A0A430A4I5"/>
<keyword evidence="5" id="KW-0472">Membrane</keyword>
<dbReference type="SUPFAM" id="SSF63817">
    <property type="entry name" value="Sortase"/>
    <property type="match status" value="1"/>
</dbReference>
<dbReference type="GO" id="GO:0006508">
    <property type="term" value="P:proteolysis"/>
    <property type="evidence" value="ECO:0007669"/>
    <property type="project" value="UniProtKB-KW"/>
</dbReference>
<sequence length="248" mass="28144">MSRQQHKKKKSKGRIIKNILINLLLLIMLLIGLLLIFNNKVKDVIVEKTTEKYKVHQVTPEQIKKNEKQEDVSFDFKDVVSLDLETVVSSRFIGYQTAYTIGGIAMPEIGLNLPILKGVDNYSLIVGAGTMKEDQKMGKGNYALASHNMLERNLLFGALVNAQIGQTIYLTDLENIYVYTVTYKEYVEPTRTDLIEDHKKKTEVTLVTCDATGANRLIVQGEFVKKVKNKDATNDMFNAFELETNTYK</sequence>
<protein>
    <recommendedName>
        <fullName evidence="8">Class A sortase</fullName>
    </recommendedName>
</protein>
<dbReference type="OrthoDB" id="1648028at2"/>
<dbReference type="EMBL" id="NGJY01000005">
    <property type="protein sequence ID" value="RSU01651.1"/>
    <property type="molecule type" value="Genomic_DNA"/>
</dbReference>
<evidence type="ECO:0008006" key="8">
    <source>
        <dbReference type="Google" id="ProtNLM"/>
    </source>
</evidence>
<feature type="active site" description="Acyl-thioester intermediate" evidence="4">
    <location>
        <position position="209"/>
    </location>
</feature>
<name>A0A430A4I5_9ENTE</name>
<accession>A0A430A4I5</accession>
<evidence type="ECO:0000256" key="5">
    <source>
        <dbReference type="SAM" id="Phobius"/>
    </source>
</evidence>
<dbReference type="CDD" id="cd06165">
    <property type="entry name" value="Sortase_A"/>
    <property type="match status" value="1"/>
</dbReference>
<evidence type="ECO:0000256" key="2">
    <source>
        <dbReference type="ARBA" id="ARBA00022801"/>
    </source>
</evidence>
<keyword evidence="5" id="KW-1133">Transmembrane helix</keyword>
<dbReference type="InterPro" id="IPR042007">
    <property type="entry name" value="Sortase_A"/>
</dbReference>
<keyword evidence="5" id="KW-0812">Transmembrane</keyword>
<dbReference type="Pfam" id="PF04203">
    <property type="entry name" value="Sortase"/>
    <property type="match status" value="1"/>
</dbReference>
<organism evidence="6 7">
    <name type="scientific">Vagococcus fessus</name>
    <dbReference type="NCBI Taxonomy" id="120370"/>
    <lineage>
        <taxon>Bacteria</taxon>
        <taxon>Bacillati</taxon>
        <taxon>Bacillota</taxon>
        <taxon>Bacilli</taxon>
        <taxon>Lactobacillales</taxon>
        <taxon>Enterococcaceae</taxon>
        <taxon>Vagococcus</taxon>
    </lineage>
</organism>
<feature type="active site" description="Proton donor/acceptor" evidence="4">
    <location>
        <position position="147"/>
    </location>
</feature>
<dbReference type="Gene3D" id="2.40.260.10">
    <property type="entry name" value="Sortase"/>
    <property type="match status" value="1"/>
</dbReference>
<comment type="caution">
    <text evidence="6">The sequence shown here is derived from an EMBL/GenBank/DDBJ whole genome shotgun (WGS) entry which is preliminary data.</text>
</comment>
<proteinExistence type="predicted"/>
<dbReference type="Proteomes" id="UP000287101">
    <property type="component" value="Unassembled WGS sequence"/>
</dbReference>
<keyword evidence="1" id="KW-0645">Protease</keyword>
<feature type="transmembrane region" description="Helical" evidence="5">
    <location>
        <begin position="20"/>
        <end position="37"/>
    </location>
</feature>
<dbReference type="InterPro" id="IPR005754">
    <property type="entry name" value="Sortase"/>
</dbReference>
<dbReference type="RefSeq" id="WP_126832786.1">
    <property type="nucleotide sequence ID" value="NZ_CBCRYB010000008.1"/>
</dbReference>
<evidence type="ECO:0000256" key="3">
    <source>
        <dbReference type="ARBA" id="ARBA00022807"/>
    </source>
</evidence>
<evidence type="ECO:0000313" key="6">
    <source>
        <dbReference type="EMBL" id="RSU01651.1"/>
    </source>
</evidence>
<keyword evidence="7" id="KW-1185">Reference proteome</keyword>
<reference evidence="6 7" key="1">
    <citation type="submission" date="2017-05" db="EMBL/GenBank/DDBJ databases">
        <title>Vagococcus spp. assemblies.</title>
        <authorList>
            <person name="Gulvik C.A."/>
        </authorList>
    </citation>
    <scope>NUCLEOTIDE SEQUENCE [LARGE SCALE GENOMIC DNA]</scope>
    <source>
        <strain evidence="6 7">CCUG 41755</strain>
    </source>
</reference>
<evidence type="ECO:0000256" key="1">
    <source>
        <dbReference type="ARBA" id="ARBA00022670"/>
    </source>
</evidence>
<dbReference type="NCBIfam" id="TIGR01076">
    <property type="entry name" value="sortase_fam"/>
    <property type="match status" value="1"/>
</dbReference>
<evidence type="ECO:0000256" key="4">
    <source>
        <dbReference type="PIRSR" id="PIRSR605754-1"/>
    </source>
</evidence>
<gene>
    <name evidence="6" type="ORF">CBF31_10525</name>
</gene>
<keyword evidence="2" id="KW-0378">Hydrolase</keyword>
<keyword evidence="3" id="KW-0788">Thiol protease</keyword>
<dbReference type="InterPro" id="IPR023365">
    <property type="entry name" value="Sortase_dom-sf"/>
</dbReference>
<dbReference type="GO" id="GO:0008234">
    <property type="term" value="F:cysteine-type peptidase activity"/>
    <property type="evidence" value="ECO:0007669"/>
    <property type="project" value="UniProtKB-KW"/>
</dbReference>